<evidence type="ECO:0000313" key="1">
    <source>
        <dbReference type="EMBL" id="QNO15477.1"/>
    </source>
</evidence>
<evidence type="ECO:0008006" key="3">
    <source>
        <dbReference type="Google" id="ProtNLM"/>
    </source>
</evidence>
<gene>
    <name evidence="1" type="ORF">HYG86_12220</name>
</gene>
<dbReference type="KEGG" id="acae:HYG86_12220"/>
<protein>
    <recommendedName>
        <fullName evidence="3">Peptidase M10 metallopeptidase domain-containing protein</fullName>
    </recommendedName>
</protein>
<dbReference type="RefSeq" id="WP_213165839.1">
    <property type="nucleotide sequence ID" value="NZ_CP058559.1"/>
</dbReference>
<dbReference type="AlphaFoldDB" id="A0A7G9W9W5"/>
<organism evidence="1 2">
    <name type="scientific">Alkalicella caledoniensis</name>
    <dbReference type="NCBI Taxonomy" id="2731377"/>
    <lineage>
        <taxon>Bacteria</taxon>
        <taxon>Bacillati</taxon>
        <taxon>Bacillota</taxon>
        <taxon>Clostridia</taxon>
        <taxon>Eubacteriales</taxon>
        <taxon>Proteinivoracaceae</taxon>
        <taxon>Alkalicella</taxon>
    </lineage>
</organism>
<name>A0A7G9W9W5_ALKCA</name>
<dbReference type="EMBL" id="CP058559">
    <property type="protein sequence ID" value="QNO15477.1"/>
    <property type="molecule type" value="Genomic_DNA"/>
</dbReference>
<accession>A0A7G9W9W5</accession>
<proteinExistence type="predicted"/>
<dbReference type="Gene3D" id="3.40.390.10">
    <property type="entry name" value="Collagenase (Catalytic Domain)"/>
    <property type="match status" value="1"/>
</dbReference>
<evidence type="ECO:0000313" key="2">
    <source>
        <dbReference type="Proteomes" id="UP000516160"/>
    </source>
</evidence>
<dbReference type="GO" id="GO:0008237">
    <property type="term" value="F:metallopeptidase activity"/>
    <property type="evidence" value="ECO:0007669"/>
    <property type="project" value="InterPro"/>
</dbReference>
<dbReference type="InterPro" id="IPR024079">
    <property type="entry name" value="MetalloPept_cat_dom_sf"/>
</dbReference>
<dbReference type="Proteomes" id="UP000516160">
    <property type="component" value="Chromosome"/>
</dbReference>
<reference evidence="1 2" key="1">
    <citation type="submission" date="2020-07" db="EMBL/GenBank/DDBJ databases">
        <title>Alkalicella. sp. LB2 genome.</title>
        <authorList>
            <person name="Postec A."/>
            <person name="Quemeneur M."/>
        </authorList>
    </citation>
    <scope>NUCLEOTIDE SEQUENCE [LARGE SCALE GENOMIC DNA]</scope>
    <source>
        <strain evidence="1 2">LB2</strain>
    </source>
</reference>
<dbReference type="SUPFAM" id="SSF55486">
    <property type="entry name" value="Metalloproteases ('zincins'), catalytic domain"/>
    <property type="match status" value="1"/>
</dbReference>
<keyword evidence="2" id="KW-1185">Reference proteome</keyword>
<sequence length="99" mass="11481">MYSGLKGYAAVARFTKQSFDGYYLYRGDIKLRVKQEETFVYVPTGLLTSSRQYRTMFTHELGHALGWRGHSPVKDDVMHSSSNKDVLTGRDRAHLRQMY</sequence>